<protein>
    <recommendedName>
        <fullName evidence="9">TRAP transporter small permease protein</fullName>
    </recommendedName>
</protein>
<dbReference type="EMBL" id="BNCH01000002">
    <property type="protein sequence ID" value="GHE92201.1"/>
    <property type="molecule type" value="Genomic_DNA"/>
</dbReference>
<comment type="function">
    <text evidence="9">Part of the tripartite ATP-independent periplasmic (TRAP) transport system.</text>
</comment>
<evidence type="ECO:0000259" key="10">
    <source>
        <dbReference type="Pfam" id="PF04290"/>
    </source>
</evidence>
<feature type="transmembrane region" description="Helical" evidence="9">
    <location>
        <begin position="85"/>
        <end position="103"/>
    </location>
</feature>
<keyword evidence="12" id="KW-1185">Reference proteome</keyword>
<evidence type="ECO:0000256" key="1">
    <source>
        <dbReference type="ARBA" id="ARBA00004429"/>
    </source>
</evidence>
<keyword evidence="7 9" id="KW-0472">Membrane</keyword>
<feature type="transmembrane region" description="Helical" evidence="9">
    <location>
        <begin position="43"/>
        <end position="64"/>
    </location>
</feature>
<dbReference type="InterPro" id="IPR055348">
    <property type="entry name" value="DctQ"/>
</dbReference>
<feature type="transmembrane region" description="Helical" evidence="9">
    <location>
        <begin position="15"/>
        <end position="37"/>
    </location>
</feature>
<evidence type="ECO:0000313" key="12">
    <source>
        <dbReference type="Proteomes" id="UP000609802"/>
    </source>
</evidence>
<comment type="caution">
    <text evidence="11">The sequence shown here is derived from an EMBL/GenBank/DDBJ whole genome shotgun (WGS) entry which is preliminary data.</text>
</comment>
<keyword evidence="6 9" id="KW-1133">Transmembrane helix</keyword>
<feature type="domain" description="Tripartite ATP-independent periplasmic transporters DctQ component" evidence="10">
    <location>
        <begin position="23"/>
        <end position="110"/>
    </location>
</feature>
<evidence type="ECO:0000256" key="9">
    <source>
        <dbReference type="RuleBase" id="RU369079"/>
    </source>
</evidence>
<evidence type="ECO:0000256" key="7">
    <source>
        <dbReference type="ARBA" id="ARBA00023136"/>
    </source>
</evidence>
<comment type="subunit">
    <text evidence="9">The complex comprises the extracytoplasmic solute receptor protein and the two transmembrane proteins.</text>
</comment>
<feature type="transmembrane region" description="Helical" evidence="9">
    <location>
        <begin position="167"/>
        <end position="185"/>
    </location>
</feature>
<reference evidence="12" key="1">
    <citation type="journal article" date="2019" name="Int. J. Syst. Evol. Microbiol.">
        <title>The Global Catalogue of Microorganisms (GCM) 10K type strain sequencing project: providing services to taxonomists for standard genome sequencing and annotation.</title>
        <authorList>
            <consortium name="The Broad Institute Genomics Platform"/>
            <consortium name="The Broad Institute Genome Sequencing Center for Infectious Disease"/>
            <person name="Wu L."/>
            <person name="Ma J."/>
        </authorList>
    </citation>
    <scope>NUCLEOTIDE SEQUENCE [LARGE SCALE GENOMIC DNA]</scope>
    <source>
        <strain evidence="12">KCTC 42443</strain>
    </source>
</reference>
<dbReference type="Pfam" id="PF04290">
    <property type="entry name" value="DctQ"/>
    <property type="match status" value="1"/>
</dbReference>
<accession>A0ABQ3IUB7</accession>
<keyword evidence="2 9" id="KW-0813">Transport</keyword>
<comment type="subcellular location">
    <subcellularLocation>
        <location evidence="1 9">Cell inner membrane</location>
        <topology evidence="1 9">Multi-pass membrane protein</topology>
    </subcellularLocation>
</comment>
<dbReference type="Proteomes" id="UP000609802">
    <property type="component" value="Unassembled WGS sequence"/>
</dbReference>
<dbReference type="RefSeq" id="WP_191285424.1">
    <property type="nucleotide sequence ID" value="NZ_BNCH01000002.1"/>
</dbReference>
<keyword evidence="3" id="KW-1003">Cell membrane</keyword>
<evidence type="ECO:0000256" key="2">
    <source>
        <dbReference type="ARBA" id="ARBA00022448"/>
    </source>
</evidence>
<evidence type="ECO:0000256" key="5">
    <source>
        <dbReference type="ARBA" id="ARBA00022692"/>
    </source>
</evidence>
<sequence length="219" mass="24890">MSTHSNNSNGFEETLIALILGLMTMITFVNVVLRYVFNSSLIWGLEVTLILFAWLVLLGVSYGVKVTAHLGVDALTNLLSDGPRRFLALTAAAICIVYSFLLLKGAWDYWAPYAALDRTSGRWFPTGFEQTRDQAWYITDQVPMLDFLRFLEGWINQGETYDKLPRVIPYAVLPVGVALLLFRFIQATIRIWRGQQDSLIVSHEVEDELEELQHKSEEA</sequence>
<evidence type="ECO:0000256" key="4">
    <source>
        <dbReference type="ARBA" id="ARBA00022519"/>
    </source>
</evidence>
<proteinExistence type="inferred from homology"/>
<keyword evidence="4 9" id="KW-0997">Cell inner membrane</keyword>
<name>A0ABQ3IUB7_9RHOB</name>
<evidence type="ECO:0000256" key="3">
    <source>
        <dbReference type="ARBA" id="ARBA00022475"/>
    </source>
</evidence>
<comment type="similarity">
    <text evidence="8 9">Belongs to the TRAP transporter small permease family.</text>
</comment>
<evidence type="ECO:0000256" key="8">
    <source>
        <dbReference type="ARBA" id="ARBA00038436"/>
    </source>
</evidence>
<organism evidence="11 12">
    <name type="scientific">Aliiroseovarius zhejiangensis</name>
    <dbReference type="NCBI Taxonomy" id="1632025"/>
    <lineage>
        <taxon>Bacteria</taxon>
        <taxon>Pseudomonadati</taxon>
        <taxon>Pseudomonadota</taxon>
        <taxon>Alphaproteobacteria</taxon>
        <taxon>Rhodobacterales</taxon>
        <taxon>Paracoccaceae</taxon>
        <taxon>Aliiroseovarius</taxon>
    </lineage>
</organism>
<evidence type="ECO:0000313" key="11">
    <source>
        <dbReference type="EMBL" id="GHE92201.1"/>
    </source>
</evidence>
<dbReference type="PANTHER" id="PTHR35011">
    <property type="entry name" value="2,3-DIKETO-L-GULONATE TRAP TRANSPORTER SMALL PERMEASE PROTEIN YIAM"/>
    <property type="match status" value="1"/>
</dbReference>
<dbReference type="InterPro" id="IPR007387">
    <property type="entry name" value="TRAP_DctQ"/>
</dbReference>
<gene>
    <name evidence="11" type="ORF">GCM10016455_10280</name>
</gene>
<evidence type="ECO:0000256" key="6">
    <source>
        <dbReference type="ARBA" id="ARBA00022989"/>
    </source>
</evidence>
<dbReference type="PANTHER" id="PTHR35011:SF2">
    <property type="entry name" value="2,3-DIKETO-L-GULONATE TRAP TRANSPORTER SMALL PERMEASE PROTEIN YIAM"/>
    <property type="match status" value="1"/>
</dbReference>
<keyword evidence="5 9" id="KW-0812">Transmembrane</keyword>